<accession>A0A975IZ48</accession>
<dbReference type="InterPro" id="IPR036388">
    <property type="entry name" value="WH-like_DNA-bd_sf"/>
</dbReference>
<dbReference type="FunFam" id="1.10.10.10:FF:000001">
    <property type="entry name" value="LysR family transcriptional regulator"/>
    <property type="match status" value="1"/>
</dbReference>
<dbReference type="InterPro" id="IPR036390">
    <property type="entry name" value="WH_DNA-bd_sf"/>
</dbReference>
<dbReference type="PANTHER" id="PTHR30346:SF28">
    <property type="entry name" value="HTH-TYPE TRANSCRIPTIONAL REGULATOR CYNR"/>
    <property type="match status" value="1"/>
</dbReference>
<keyword evidence="2" id="KW-0805">Transcription regulation</keyword>
<keyword evidence="7" id="KW-1185">Reference proteome</keyword>
<dbReference type="PRINTS" id="PR00039">
    <property type="entry name" value="HTHLYSR"/>
</dbReference>
<keyword evidence="4" id="KW-0804">Transcription</keyword>
<evidence type="ECO:0000313" key="7">
    <source>
        <dbReference type="Proteomes" id="UP000676169"/>
    </source>
</evidence>
<dbReference type="PROSITE" id="PS50931">
    <property type="entry name" value="HTH_LYSR"/>
    <property type="match status" value="1"/>
</dbReference>
<dbReference type="InterPro" id="IPR000847">
    <property type="entry name" value="LysR_HTH_N"/>
</dbReference>
<keyword evidence="3" id="KW-0238">DNA-binding</keyword>
<dbReference type="GO" id="GO:0003677">
    <property type="term" value="F:DNA binding"/>
    <property type="evidence" value="ECO:0007669"/>
    <property type="project" value="UniProtKB-KW"/>
</dbReference>
<evidence type="ECO:0000313" key="6">
    <source>
        <dbReference type="EMBL" id="QUE49320.1"/>
    </source>
</evidence>
<dbReference type="RefSeq" id="WP_211629381.1">
    <property type="nucleotide sequence ID" value="NZ_CP073100.1"/>
</dbReference>
<reference evidence="6" key="1">
    <citation type="submission" date="2021-04" db="EMBL/GenBank/DDBJ databases">
        <title>Luteolibacter sp. 32A isolated from the skin of an Anderson's salamander (Ambystoma andersonii).</title>
        <authorList>
            <person name="Spergser J."/>
            <person name="Busse H.-J."/>
        </authorList>
    </citation>
    <scope>NUCLEOTIDE SEQUENCE</scope>
    <source>
        <strain evidence="6">32A</strain>
    </source>
</reference>
<sequence>MNYSLRELECFLAVAEELSFTRAARRLNLAQPPLSRHVRVLEEKLGAVLFEREPRGVSLTPAGHLFYEETRTIPNRLTRAGEAVKRTVAGETARLRLGFVSAVMNDDLVEILRRFRGTHPQVQILLHDAPPHDQLRAIAEGRLDGGFVGIEAPADAAGIEVTPWHREALCCFVASDHPLAGRRQVALKELAKEPFVAVAHEAAPAFAALVGRMCADAGFRPRVILESPRAQAVAVMVAAGSGIAILPAALEKLAGSAVVAVPLKGQPKITHVFARRTGRAKGALGELMALLKGWPGKR</sequence>
<dbReference type="Pfam" id="PF03466">
    <property type="entry name" value="LysR_substrate"/>
    <property type="match status" value="1"/>
</dbReference>
<organism evidence="6 7">
    <name type="scientific">Luteolibacter ambystomatis</name>
    <dbReference type="NCBI Taxonomy" id="2824561"/>
    <lineage>
        <taxon>Bacteria</taxon>
        <taxon>Pseudomonadati</taxon>
        <taxon>Verrucomicrobiota</taxon>
        <taxon>Verrucomicrobiia</taxon>
        <taxon>Verrucomicrobiales</taxon>
        <taxon>Verrucomicrobiaceae</taxon>
        <taxon>Luteolibacter</taxon>
    </lineage>
</organism>
<dbReference type="SUPFAM" id="SSF53850">
    <property type="entry name" value="Periplasmic binding protein-like II"/>
    <property type="match status" value="1"/>
</dbReference>
<dbReference type="Proteomes" id="UP000676169">
    <property type="component" value="Chromosome"/>
</dbReference>
<dbReference type="InterPro" id="IPR005119">
    <property type="entry name" value="LysR_subst-bd"/>
</dbReference>
<dbReference type="GO" id="GO:0003700">
    <property type="term" value="F:DNA-binding transcription factor activity"/>
    <property type="evidence" value="ECO:0007669"/>
    <property type="project" value="InterPro"/>
</dbReference>
<dbReference type="CDD" id="cd08414">
    <property type="entry name" value="PBP2_LTTR_aromatics_like"/>
    <property type="match status" value="1"/>
</dbReference>
<feature type="domain" description="HTH lysR-type" evidence="5">
    <location>
        <begin position="1"/>
        <end position="60"/>
    </location>
</feature>
<dbReference type="GO" id="GO:0032993">
    <property type="term" value="C:protein-DNA complex"/>
    <property type="evidence" value="ECO:0007669"/>
    <property type="project" value="TreeGrafter"/>
</dbReference>
<evidence type="ECO:0000259" key="5">
    <source>
        <dbReference type="PROSITE" id="PS50931"/>
    </source>
</evidence>
<comment type="similarity">
    <text evidence="1">Belongs to the LysR transcriptional regulatory family.</text>
</comment>
<dbReference type="Gene3D" id="3.40.190.10">
    <property type="entry name" value="Periplasmic binding protein-like II"/>
    <property type="match status" value="2"/>
</dbReference>
<dbReference type="Gene3D" id="1.10.10.10">
    <property type="entry name" value="Winged helix-like DNA-binding domain superfamily/Winged helix DNA-binding domain"/>
    <property type="match status" value="1"/>
</dbReference>
<dbReference type="SUPFAM" id="SSF46785">
    <property type="entry name" value="Winged helix' DNA-binding domain"/>
    <property type="match status" value="1"/>
</dbReference>
<dbReference type="AlphaFoldDB" id="A0A975IZ48"/>
<proteinExistence type="inferred from homology"/>
<gene>
    <name evidence="6" type="ORF">KBB96_10595</name>
</gene>
<dbReference type="KEGG" id="lamb:KBB96_10595"/>
<evidence type="ECO:0000256" key="1">
    <source>
        <dbReference type="ARBA" id="ARBA00009437"/>
    </source>
</evidence>
<dbReference type="Pfam" id="PF00126">
    <property type="entry name" value="HTH_1"/>
    <property type="match status" value="1"/>
</dbReference>
<evidence type="ECO:0000256" key="3">
    <source>
        <dbReference type="ARBA" id="ARBA00023125"/>
    </source>
</evidence>
<evidence type="ECO:0000256" key="4">
    <source>
        <dbReference type="ARBA" id="ARBA00023163"/>
    </source>
</evidence>
<protein>
    <submittedName>
        <fullName evidence="6">LysR family transcriptional regulator</fullName>
    </submittedName>
</protein>
<dbReference type="EMBL" id="CP073100">
    <property type="protein sequence ID" value="QUE49320.1"/>
    <property type="molecule type" value="Genomic_DNA"/>
</dbReference>
<name>A0A975IZ48_9BACT</name>
<evidence type="ECO:0000256" key="2">
    <source>
        <dbReference type="ARBA" id="ARBA00023015"/>
    </source>
</evidence>
<dbReference type="PANTHER" id="PTHR30346">
    <property type="entry name" value="TRANSCRIPTIONAL DUAL REGULATOR HCAR-RELATED"/>
    <property type="match status" value="1"/>
</dbReference>